<feature type="non-terminal residue" evidence="1">
    <location>
        <position position="1"/>
    </location>
</feature>
<comment type="caution">
    <text evidence="1">The sequence shown here is derived from an EMBL/GenBank/DDBJ whole genome shotgun (WGS) entry which is preliminary data.</text>
</comment>
<reference evidence="1" key="1">
    <citation type="journal article" date="2018" name="Genome Biol.">
        <title>SKESA: strategic k-mer extension for scrupulous assemblies.</title>
        <authorList>
            <person name="Souvorov A."/>
            <person name="Agarwala R."/>
            <person name="Lipman D.J."/>
        </authorList>
    </citation>
    <scope>NUCLEOTIDE SEQUENCE</scope>
    <source>
        <strain evidence="2">S06031-14</strain>
        <strain evidence="1">S06045-14</strain>
    </source>
</reference>
<evidence type="ECO:0000313" key="2">
    <source>
        <dbReference type="EMBL" id="HAC9219348.1"/>
    </source>
</evidence>
<dbReference type="EMBL" id="DAANCC010000031">
    <property type="protein sequence ID" value="HAC9219348.1"/>
    <property type="molecule type" value="Genomic_DNA"/>
</dbReference>
<accession>A0A706E1Z3</accession>
<dbReference type="EMBL" id="DAANBH010000029">
    <property type="protein sequence ID" value="HAC9121338.1"/>
    <property type="molecule type" value="Genomic_DNA"/>
</dbReference>
<name>A0A706E1Z3_SALTM</name>
<dbReference type="AlphaFoldDB" id="A0A706E1Z3"/>
<proteinExistence type="predicted"/>
<sequence>IIREQNIHQLKNAAMNKLFNSGGYLSELKIKGIKTAASSALFTCERVTVIQSPDITLEIRLKIF</sequence>
<gene>
    <name evidence="2" type="ORF">G0J37_22185</name>
    <name evidence="1" type="ORF">G0J55_22290</name>
</gene>
<protein>
    <submittedName>
        <fullName evidence="1">Uncharacterized protein</fullName>
    </submittedName>
</protein>
<organism evidence="1">
    <name type="scientific">Salmonella typhimurium</name>
    <dbReference type="NCBI Taxonomy" id="90371"/>
    <lineage>
        <taxon>Bacteria</taxon>
        <taxon>Pseudomonadati</taxon>
        <taxon>Pseudomonadota</taxon>
        <taxon>Gammaproteobacteria</taxon>
        <taxon>Enterobacterales</taxon>
        <taxon>Enterobacteriaceae</taxon>
        <taxon>Salmonella</taxon>
    </lineage>
</organism>
<reference evidence="1" key="2">
    <citation type="submission" date="2019-01" db="EMBL/GenBank/DDBJ databases">
        <authorList>
            <consortium name="NCBI Pathogen Detection Project"/>
        </authorList>
    </citation>
    <scope>NUCLEOTIDE SEQUENCE</scope>
    <source>
        <strain evidence="2">S06031-14</strain>
        <strain evidence="1">S06045-14</strain>
    </source>
</reference>
<evidence type="ECO:0000313" key="1">
    <source>
        <dbReference type="EMBL" id="HAC9121338.1"/>
    </source>
</evidence>